<evidence type="ECO:0008006" key="3">
    <source>
        <dbReference type="Google" id="ProtNLM"/>
    </source>
</evidence>
<evidence type="ECO:0000313" key="1">
    <source>
        <dbReference type="EMBL" id="RJE24356.1"/>
    </source>
</evidence>
<gene>
    <name evidence="1" type="ORF">PHISCL_03304</name>
</gene>
<sequence>MGPSLDYSLGAKTPYRNFDLQASTMMFLKATIISLLTSSIAVLGAPSCSDSPNVPVDDVQVCVDELHSENGDGTTTCEAISNGIELSGSGSATIWGTSSGVDSTTSYCGHVADSVQEIIDSCTKDGLTGGSNVAVGNGDFIVEVTSD</sequence>
<organism evidence="1 2">
    <name type="scientific">Aspergillus sclerotialis</name>
    <dbReference type="NCBI Taxonomy" id="2070753"/>
    <lineage>
        <taxon>Eukaryota</taxon>
        <taxon>Fungi</taxon>
        <taxon>Dikarya</taxon>
        <taxon>Ascomycota</taxon>
        <taxon>Pezizomycotina</taxon>
        <taxon>Eurotiomycetes</taxon>
        <taxon>Eurotiomycetidae</taxon>
        <taxon>Eurotiales</taxon>
        <taxon>Aspergillaceae</taxon>
        <taxon>Aspergillus</taxon>
        <taxon>Aspergillus subgen. Polypaecilum</taxon>
    </lineage>
</organism>
<dbReference type="PANTHER" id="PTHR39603:SF1">
    <property type="entry name" value="CYANOVIRIN-N DOMAIN-CONTAINING PROTEIN"/>
    <property type="match status" value="1"/>
</dbReference>
<protein>
    <recommendedName>
        <fullName evidence="3">Ecp2 effector protein domain-containing protein</fullName>
    </recommendedName>
</protein>
<keyword evidence="2" id="KW-1185">Reference proteome</keyword>
<dbReference type="OrthoDB" id="4479118at2759"/>
<dbReference type="PANTHER" id="PTHR39603">
    <property type="entry name" value="CYANOVIRIN-N DOMAIN-CONTAINING PROTEIN"/>
    <property type="match status" value="1"/>
</dbReference>
<reference evidence="2" key="1">
    <citation type="submission" date="2017-02" db="EMBL/GenBank/DDBJ databases">
        <authorList>
            <person name="Tafer H."/>
            <person name="Lopandic K."/>
        </authorList>
    </citation>
    <scope>NUCLEOTIDE SEQUENCE [LARGE SCALE GENOMIC DNA]</scope>
    <source>
        <strain evidence="2">CBS 366.77</strain>
    </source>
</reference>
<dbReference type="Proteomes" id="UP000266188">
    <property type="component" value="Unassembled WGS sequence"/>
</dbReference>
<accession>A0A3A2ZMW6</accession>
<dbReference type="AlphaFoldDB" id="A0A3A2ZMW6"/>
<proteinExistence type="predicted"/>
<dbReference type="EMBL" id="MVGC01000084">
    <property type="protein sequence ID" value="RJE24356.1"/>
    <property type="molecule type" value="Genomic_DNA"/>
</dbReference>
<name>A0A3A2ZMW6_9EURO</name>
<evidence type="ECO:0000313" key="2">
    <source>
        <dbReference type="Proteomes" id="UP000266188"/>
    </source>
</evidence>
<comment type="caution">
    <text evidence="1">The sequence shown here is derived from an EMBL/GenBank/DDBJ whole genome shotgun (WGS) entry which is preliminary data.</text>
</comment>